<sequence>VVSAARGLKKDAEGEKSPLTPAATPPSDTSPPSIEQAVQHPQRGLKSNPFTTIAPFRFAIPRFIDPRSLAMTDESTLLS</sequence>
<protein>
    <submittedName>
        <fullName evidence="2">Uncharacterized protein</fullName>
    </submittedName>
</protein>
<evidence type="ECO:0000256" key="1">
    <source>
        <dbReference type="SAM" id="MobiDB-lite"/>
    </source>
</evidence>
<proteinExistence type="predicted"/>
<organism evidence="2">
    <name type="scientific">Tanacetum cinerariifolium</name>
    <name type="common">Dalmatian daisy</name>
    <name type="synonym">Chrysanthemum cinerariifolium</name>
    <dbReference type="NCBI Taxonomy" id="118510"/>
    <lineage>
        <taxon>Eukaryota</taxon>
        <taxon>Viridiplantae</taxon>
        <taxon>Streptophyta</taxon>
        <taxon>Embryophyta</taxon>
        <taxon>Tracheophyta</taxon>
        <taxon>Spermatophyta</taxon>
        <taxon>Magnoliopsida</taxon>
        <taxon>eudicotyledons</taxon>
        <taxon>Gunneridae</taxon>
        <taxon>Pentapetalae</taxon>
        <taxon>asterids</taxon>
        <taxon>campanulids</taxon>
        <taxon>Asterales</taxon>
        <taxon>Asteraceae</taxon>
        <taxon>Asteroideae</taxon>
        <taxon>Anthemideae</taxon>
        <taxon>Anthemidinae</taxon>
        <taxon>Tanacetum</taxon>
    </lineage>
</organism>
<feature type="non-terminal residue" evidence="2">
    <location>
        <position position="79"/>
    </location>
</feature>
<evidence type="ECO:0000313" key="2">
    <source>
        <dbReference type="EMBL" id="GFD60972.1"/>
    </source>
</evidence>
<dbReference type="AlphaFoldDB" id="A0A699XLS4"/>
<comment type="caution">
    <text evidence="2">The sequence shown here is derived from an EMBL/GenBank/DDBJ whole genome shotgun (WGS) entry which is preliminary data.</text>
</comment>
<name>A0A699XLS4_TANCI</name>
<accession>A0A699XLS4</accession>
<feature type="non-terminal residue" evidence="2">
    <location>
        <position position="1"/>
    </location>
</feature>
<feature type="compositionally biased region" description="Low complexity" evidence="1">
    <location>
        <begin position="17"/>
        <end position="33"/>
    </location>
</feature>
<feature type="region of interest" description="Disordered" evidence="1">
    <location>
        <begin position="1"/>
        <end position="49"/>
    </location>
</feature>
<dbReference type="EMBL" id="BKCJ011885028">
    <property type="protein sequence ID" value="GFD60972.1"/>
    <property type="molecule type" value="Genomic_DNA"/>
</dbReference>
<gene>
    <name evidence="2" type="ORF">Tci_932941</name>
</gene>
<reference evidence="2" key="1">
    <citation type="journal article" date="2019" name="Sci. Rep.">
        <title>Draft genome of Tanacetum cinerariifolium, the natural source of mosquito coil.</title>
        <authorList>
            <person name="Yamashiro T."/>
            <person name="Shiraishi A."/>
            <person name="Satake H."/>
            <person name="Nakayama K."/>
        </authorList>
    </citation>
    <scope>NUCLEOTIDE SEQUENCE</scope>
</reference>